<feature type="domain" description="Orc1-like AAA ATPase" evidence="1">
    <location>
        <begin position="79"/>
        <end position="266"/>
    </location>
</feature>
<protein>
    <submittedName>
        <fullName evidence="2">AAA family ATPase</fullName>
    </submittedName>
</protein>
<dbReference type="Gene3D" id="3.40.50.300">
    <property type="entry name" value="P-loop containing nucleotide triphosphate hydrolases"/>
    <property type="match status" value="1"/>
</dbReference>
<keyword evidence="3" id="KW-1185">Reference proteome</keyword>
<evidence type="ECO:0000259" key="1">
    <source>
        <dbReference type="Pfam" id="PF13191"/>
    </source>
</evidence>
<dbReference type="InterPro" id="IPR041664">
    <property type="entry name" value="AAA_16"/>
</dbReference>
<dbReference type="PANTHER" id="PTHR34301">
    <property type="entry name" value="DNA-BINDING PROTEIN-RELATED"/>
    <property type="match status" value="1"/>
</dbReference>
<dbReference type="Pfam" id="PF13191">
    <property type="entry name" value="AAA_16"/>
    <property type="match status" value="1"/>
</dbReference>
<dbReference type="InterPro" id="IPR027417">
    <property type="entry name" value="P-loop_NTPase"/>
</dbReference>
<name>A0A6I2F1P8_9MICO</name>
<dbReference type="SUPFAM" id="SSF52540">
    <property type="entry name" value="P-loop containing nucleoside triphosphate hydrolases"/>
    <property type="match status" value="1"/>
</dbReference>
<dbReference type="EMBL" id="WJIF01000002">
    <property type="protein sequence ID" value="MRG59405.1"/>
    <property type="molecule type" value="Genomic_DNA"/>
</dbReference>
<comment type="caution">
    <text evidence="2">The sequence shown here is derived from an EMBL/GenBank/DDBJ whole genome shotgun (WGS) entry which is preliminary data.</text>
</comment>
<dbReference type="Proteomes" id="UP000431080">
    <property type="component" value="Unassembled WGS sequence"/>
</dbReference>
<dbReference type="PANTHER" id="PTHR34301:SF8">
    <property type="entry name" value="ATPASE DOMAIN-CONTAINING PROTEIN"/>
    <property type="match status" value="1"/>
</dbReference>
<dbReference type="AlphaFoldDB" id="A0A6I2F1P8"/>
<gene>
    <name evidence="2" type="ORF">GE115_05890</name>
</gene>
<sequence>MNLVRRGVSRARAPKAARLKIIHPPPRRTRIESPVYRRFRGFSSIYSIFIKLPKRRKLRHVDSISNPYTPNAGATPEVVVGRDDQLEAFDVLLRRLERGRTEQSMILTGLRGVGKTVLLGRFGDLARTAGWEVVEIEAVKHDDRRFRQAMFSQLKAALLRLSPRARWTERGRRAAEVLSAFAVSVDLDGTFSVSWDVPPAEGAGDHGDLAMDLTDVFVALGEAAQEQGRGVALLIDEVQFLGRSQLEALIQAVHKTVQRKLPITFVGAGLPQIAELAGDAKSYAERLFTFPRIGSLEGEAARRALSAPAAVEGVVFDDDAIDLAMEITQGYPYFIQELGYQVWSIAQDGVVHRDDVEIAREAYDAKLDSAFFRVRLDRATPLQTAYLRAMAELGPAPQKAADVARVMGRESTQVGPTRAELVDMGLLYTPEHGYAAFTVPDFDRFILRAVPELHVPEIQKRRRRDDEA</sequence>
<organism evidence="2 3">
    <name type="scientific">Agromyces agglutinans</name>
    <dbReference type="NCBI Taxonomy" id="2662258"/>
    <lineage>
        <taxon>Bacteria</taxon>
        <taxon>Bacillati</taxon>
        <taxon>Actinomycetota</taxon>
        <taxon>Actinomycetes</taxon>
        <taxon>Micrococcales</taxon>
        <taxon>Microbacteriaceae</taxon>
        <taxon>Agromyces</taxon>
    </lineage>
</organism>
<proteinExistence type="predicted"/>
<accession>A0A6I2F1P8</accession>
<reference evidence="2 3" key="1">
    <citation type="submission" date="2019-10" db="EMBL/GenBank/DDBJ databases">
        <authorList>
            <person name="Nie G."/>
            <person name="Ming H."/>
            <person name="Yi B."/>
        </authorList>
    </citation>
    <scope>NUCLEOTIDE SEQUENCE [LARGE SCALE GENOMIC DNA]</scope>
    <source>
        <strain evidence="2 3">CFH 90414</strain>
    </source>
</reference>
<evidence type="ECO:0000313" key="2">
    <source>
        <dbReference type="EMBL" id="MRG59405.1"/>
    </source>
</evidence>
<evidence type="ECO:0000313" key="3">
    <source>
        <dbReference type="Proteomes" id="UP000431080"/>
    </source>
</evidence>